<comment type="caution">
    <text evidence="1">The sequence shown here is derived from an EMBL/GenBank/DDBJ whole genome shotgun (WGS) entry which is preliminary data.</text>
</comment>
<dbReference type="Proteomes" id="UP000292639">
    <property type="component" value="Unassembled WGS sequence"/>
</dbReference>
<dbReference type="RefSeq" id="WP_131183912.1">
    <property type="nucleotide sequence ID" value="NZ_QJUO01000007.1"/>
</dbReference>
<dbReference type="AlphaFoldDB" id="A0A4Q9RCK2"/>
<evidence type="ECO:0000313" key="2">
    <source>
        <dbReference type="Proteomes" id="UP000292639"/>
    </source>
</evidence>
<protein>
    <submittedName>
        <fullName evidence="1">Uncharacterized protein</fullName>
    </submittedName>
</protein>
<proteinExistence type="predicted"/>
<name>A0A4Q9RCK2_9GAMM</name>
<gene>
    <name evidence="1" type="ORF">DNJ96_04055</name>
</gene>
<reference evidence="1 2" key="1">
    <citation type="submission" date="2018-06" db="EMBL/GenBank/DDBJ databases">
        <title>Three novel Pseudomonas species isolated from symptomatic oak.</title>
        <authorList>
            <person name="Bueno-Gonzalez V."/>
            <person name="Brady C."/>
        </authorList>
    </citation>
    <scope>NUCLEOTIDE SEQUENCE [LARGE SCALE GENOMIC DNA]</scope>
    <source>
        <strain evidence="1 2">P17C</strain>
    </source>
</reference>
<organism evidence="1 2">
    <name type="scientific">Stutzerimonas kirkiae</name>
    <dbReference type="NCBI Taxonomy" id="2211392"/>
    <lineage>
        <taxon>Bacteria</taxon>
        <taxon>Pseudomonadati</taxon>
        <taxon>Pseudomonadota</taxon>
        <taxon>Gammaproteobacteria</taxon>
        <taxon>Pseudomonadales</taxon>
        <taxon>Pseudomonadaceae</taxon>
        <taxon>Stutzerimonas</taxon>
    </lineage>
</organism>
<keyword evidence="2" id="KW-1185">Reference proteome</keyword>
<dbReference type="EMBL" id="QJUP01000003">
    <property type="protein sequence ID" value="TBU98892.1"/>
    <property type="molecule type" value="Genomic_DNA"/>
</dbReference>
<evidence type="ECO:0000313" key="1">
    <source>
        <dbReference type="EMBL" id="TBU98892.1"/>
    </source>
</evidence>
<sequence>MSTTSTHPLLKFLAKLPQFQTNLLMGGVLDMRSGAFVSKYDGGDEPKHTHTLSIRWPGQAPDVLGLVEGEKYARLQVEEAVALGADRSALVMALQTALS</sequence>
<accession>A0A4Q9RCK2</accession>